<dbReference type="AlphaFoldDB" id="A0A8H9IE65"/>
<evidence type="ECO:0008006" key="4">
    <source>
        <dbReference type="Google" id="ProtNLM"/>
    </source>
</evidence>
<proteinExistence type="inferred from homology"/>
<dbReference type="GO" id="GO:0003677">
    <property type="term" value="F:DNA binding"/>
    <property type="evidence" value="ECO:0007669"/>
    <property type="project" value="InterPro"/>
</dbReference>
<evidence type="ECO:0000313" key="2">
    <source>
        <dbReference type="EMBL" id="GGZ83882.1"/>
    </source>
</evidence>
<dbReference type="EMBL" id="BMZC01000026">
    <property type="protein sequence ID" value="GGZ83882.1"/>
    <property type="molecule type" value="Genomic_DNA"/>
</dbReference>
<dbReference type="NCBIfam" id="NF047595">
    <property type="entry name" value="IS66_ISRel24_TnpA"/>
    <property type="match status" value="1"/>
</dbReference>
<evidence type="ECO:0000256" key="1">
    <source>
        <dbReference type="ARBA" id="ARBA00009964"/>
    </source>
</evidence>
<dbReference type="Proteomes" id="UP000622604">
    <property type="component" value="Unassembled WGS sequence"/>
</dbReference>
<dbReference type="GO" id="GO:0006313">
    <property type="term" value="P:DNA transposition"/>
    <property type="evidence" value="ECO:0007669"/>
    <property type="project" value="InterPro"/>
</dbReference>
<comment type="similarity">
    <text evidence="1">Belongs to the transposase 8 family.</text>
</comment>
<dbReference type="InterPro" id="IPR009057">
    <property type="entry name" value="Homeodomain-like_sf"/>
</dbReference>
<protein>
    <recommendedName>
        <fullName evidence="4">Transposase</fullName>
    </recommendedName>
</protein>
<sequence>MKRGNQNKPRRTFTPEHKLDIVKEANANKASVSTIARKYDVNANQLFRWMREVEHNKMRWVRIATGQETPMKLPLQTPTFLPVTVSQQIPVQQVQPATSPIVTLEFANGHRLQFHQDNPELLKQLVAVML</sequence>
<name>A0A8H9IE65_9ALTE</name>
<dbReference type="Pfam" id="PF01527">
    <property type="entry name" value="HTH_Tnp_1"/>
    <property type="match status" value="1"/>
</dbReference>
<dbReference type="GO" id="GO:0004803">
    <property type="term" value="F:transposase activity"/>
    <property type="evidence" value="ECO:0007669"/>
    <property type="project" value="InterPro"/>
</dbReference>
<reference evidence="2" key="1">
    <citation type="journal article" date="2014" name="Int. J. Syst. Evol. Microbiol.">
        <title>Complete genome sequence of Corynebacterium casei LMG S-19264T (=DSM 44701T), isolated from a smear-ripened cheese.</title>
        <authorList>
            <consortium name="US DOE Joint Genome Institute (JGI-PGF)"/>
            <person name="Walter F."/>
            <person name="Albersmeier A."/>
            <person name="Kalinowski J."/>
            <person name="Ruckert C."/>
        </authorList>
    </citation>
    <scope>NUCLEOTIDE SEQUENCE</scope>
    <source>
        <strain evidence="2">KCTC 32337</strain>
    </source>
</reference>
<accession>A0A8H9IE65</accession>
<organism evidence="2 3">
    <name type="scientific">Paraglaciecola chathamensis</name>
    <dbReference type="NCBI Taxonomy" id="368405"/>
    <lineage>
        <taxon>Bacteria</taxon>
        <taxon>Pseudomonadati</taxon>
        <taxon>Pseudomonadota</taxon>
        <taxon>Gammaproteobacteria</taxon>
        <taxon>Alteromonadales</taxon>
        <taxon>Alteromonadaceae</taxon>
        <taxon>Paraglaciecola</taxon>
    </lineage>
</organism>
<dbReference type="SUPFAM" id="SSF46689">
    <property type="entry name" value="Homeodomain-like"/>
    <property type="match status" value="1"/>
</dbReference>
<dbReference type="InterPro" id="IPR002514">
    <property type="entry name" value="Transposase_8"/>
</dbReference>
<gene>
    <name evidence="2" type="ORF">GCM10011274_46710</name>
</gene>
<dbReference type="RefSeq" id="WP_191867403.1">
    <property type="nucleotide sequence ID" value="NZ_BMZC01000026.1"/>
</dbReference>
<comment type="caution">
    <text evidence="2">The sequence shown here is derived from an EMBL/GenBank/DDBJ whole genome shotgun (WGS) entry which is preliminary data.</text>
</comment>
<evidence type="ECO:0000313" key="3">
    <source>
        <dbReference type="Proteomes" id="UP000622604"/>
    </source>
</evidence>
<dbReference type="Gene3D" id="1.10.10.60">
    <property type="entry name" value="Homeodomain-like"/>
    <property type="match status" value="1"/>
</dbReference>
<reference evidence="2" key="2">
    <citation type="submission" date="2020-09" db="EMBL/GenBank/DDBJ databases">
        <authorList>
            <person name="Sun Q."/>
            <person name="Kim S."/>
        </authorList>
    </citation>
    <scope>NUCLEOTIDE SEQUENCE</scope>
    <source>
        <strain evidence="2">KCTC 32337</strain>
    </source>
</reference>